<keyword evidence="1" id="KW-0812">Transmembrane</keyword>
<dbReference type="Pfam" id="PF14446">
    <property type="entry name" value="Prok-RING_1"/>
    <property type="match status" value="1"/>
</dbReference>
<keyword evidence="1" id="KW-0472">Membrane</keyword>
<gene>
    <name evidence="2" type="ORF">Pan153_51630</name>
</gene>
<evidence type="ECO:0000313" key="2">
    <source>
        <dbReference type="EMBL" id="QDV20488.1"/>
    </source>
</evidence>
<dbReference type="Proteomes" id="UP000320839">
    <property type="component" value="Chromosome"/>
</dbReference>
<dbReference type="InterPro" id="IPR039522">
    <property type="entry name" value="RING_finger_1_prok"/>
</dbReference>
<sequence>MHLKRMSASRCTSSILFVRCRYVAENIVTCDCGVKVRLPSQNRGRAFQCPKCKQPIALTSDLNVLFGEPLDTSQTAVCPICQTEIQQGENCVKCPDCDQIHHQECWSEIGGCGTYGCKQAPAVDDSEKTTQAPLTAWGDTKVCPACGETIKSIALKCRYCQTSFSSSDPMSLNDLKDQYDRSDETRTMKNTIIGLFAFSMVGILAPLALIISLIYIIPKRKQLKQVGPVIAVLAWVSIGLNVFYTFLLFVFMMLES</sequence>
<reference evidence="2 3" key="1">
    <citation type="submission" date="2019-02" db="EMBL/GenBank/DDBJ databases">
        <title>Deep-cultivation of Planctomycetes and their phenomic and genomic characterization uncovers novel biology.</title>
        <authorList>
            <person name="Wiegand S."/>
            <person name="Jogler M."/>
            <person name="Boedeker C."/>
            <person name="Pinto D."/>
            <person name="Vollmers J."/>
            <person name="Rivas-Marin E."/>
            <person name="Kohn T."/>
            <person name="Peeters S.H."/>
            <person name="Heuer A."/>
            <person name="Rast P."/>
            <person name="Oberbeckmann S."/>
            <person name="Bunk B."/>
            <person name="Jeske O."/>
            <person name="Meyerdierks A."/>
            <person name="Storesund J.E."/>
            <person name="Kallscheuer N."/>
            <person name="Luecker S."/>
            <person name="Lage O.M."/>
            <person name="Pohl T."/>
            <person name="Merkel B.J."/>
            <person name="Hornburger P."/>
            <person name="Mueller R.-W."/>
            <person name="Bruemmer F."/>
            <person name="Labrenz M."/>
            <person name="Spormann A.M."/>
            <person name="Op den Camp H."/>
            <person name="Overmann J."/>
            <person name="Amann R."/>
            <person name="Jetten M.S.M."/>
            <person name="Mascher T."/>
            <person name="Medema M.H."/>
            <person name="Devos D.P."/>
            <person name="Kaster A.-K."/>
            <person name="Ovreas L."/>
            <person name="Rohde M."/>
            <person name="Galperin M.Y."/>
            <person name="Jogler C."/>
        </authorList>
    </citation>
    <scope>NUCLEOTIDE SEQUENCE [LARGE SCALE GENOMIC DNA]</scope>
    <source>
        <strain evidence="2 3">Pan153</strain>
    </source>
</reference>
<protein>
    <recommendedName>
        <fullName evidence="4">Double zinc ribbon</fullName>
    </recommendedName>
</protein>
<evidence type="ECO:0000313" key="3">
    <source>
        <dbReference type="Proteomes" id="UP000320839"/>
    </source>
</evidence>
<dbReference type="OrthoDB" id="252713at2"/>
<evidence type="ECO:0000256" key="1">
    <source>
        <dbReference type="SAM" id="Phobius"/>
    </source>
</evidence>
<feature type="transmembrane region" description="Helical" evidence="1">
    <location>
        <begin position="229"/>
        <end position="254"/>
    </location>
</feature>
<dbReference type="AlphaFoldDB" id="A0A518FVW7"/>
<evidence type="ECO:0008006" key="4">
    <source>
        <dbReference type="Google" id="ProtNLM"/>
    </source>
</evidence>
<organism evidence="2 3">
    <name type="scientific">Gimesia panareensis</name>
    <dbReference type="NCBI Taxonomy" id="2527978"/>
    <lineage>
        <taxon>Bacteria</taxon>
        <taxon>Pseudomonadati</taxon>
        <taxon>Planctomycetota</taxon>
        <taxon>Planctomycetia</taxon>
        <taxon>Planctomycetales</taxon>
        <taxon>Planctomycetaceae</taxon>
        <taxon>Gimesia</taxon>
    </lineage>
</organism>
<accession>A0A518FVW7</accession>
<name>A0A518FVW7_9PLAN</name>
<proteinExistence type="predicted"/>
<dbReference type="EMBL" id="CP036317">
    <property type="protein sequence ID" value="QDV20488.1"/>
    <property type="molecule type" value="Genomic_DNA"/>
</dbReference>
<feature type="transmembrane region" description="Helical" evidence="1">
    <location>
        <begin position="191"/>
        <end position="217"/>
    </location>
</feature>
<keyword evidence="1" id="KW-1133">Transmembrane helix</keyword>